<dbReference type="EMBL" id="AJWK01006236">
    <property type="status" value="NOT_ANNOTATED_CDS"/>
    <property type="molecule type" value="Genomic_DNA"/>
</dbReference>
<evidence type="ECO:0000256" key="8">
    <source>
        <dbReference type="PIRSR" id="PIRSR602401-1"/>
    </source>
</evidence>
<dbReference type="PRINTS" id="PR00463">
    <property type="entry name" value="EP450I"/>
</dbReference>
<proteinExistence type="inferred from homology"/>
<keyword evidence="4 8" id="KW-0479">Metal-binding</keyword>
<keyword evidence="7 9" id="KW-0503">Monooxygenase</keyword>
<keyword evidence="3 8" id="KW-0349">Heme</keyword>
<dbReference type="Pfam" id="PF00067">
    <property type="entry name" value="p450"/>
    <property type="match status" value="2"/>
</dbReference>
<dbReference type="InterPro" id="IPR017972">
    <property type="entry name" value="Cyt_P450_CS"/>
</dbReference>
<evidence type="ECO:0000256" key="1">
    <source>
        <dbReference type="ARBA" id="ARBA00001971"/>
    </source>
</evidence>
<dbReference type="SUPFAM" id="SSF48264">
    <property type="entry name" value="Cytochrome P450"/>
    <property type="match status" value="1"/>
</dbReference>
<dbReference type="EnsemblMetazoa" id="LLOJ001871-RA">
    <property type="protein sequence ID" value="LLOJ001871-PA"/>
    <property type="gene ID" value="LLOJ001871"/>
</dbReference>
<dbReference type="InterPro" id="IPR050479">
    <property type="entry name" value="CYP11_CYP27_families"/>
</dbReference>
<name>A0A1B0CC91_LUTLO</name>
<evidence type="ECO:0000256" key="9">
    <source>
        <dbReference type="RuleBase" id="RU000461"/>
    </source>
</evidence>
<evidence type="ECO:0000313" key="11">
    <source>
        <dbReference type="Proteomes" id="UP000092461"/>
    </source>
</evidence>
<protein>
    <recommendedName>
        <fullName evidence="12">Cytochrome</fullName>
    </recommendedName>
</protein>
<reference evidence="10" key="1">
    <citation type="submission" date="2020-05" db="UniProtKB">
        <authorList>
            <consortium name="EnsemblMetazoa"/>
        </authorList>
    </citation>
    <scope>IDENTIFICATION</scope>
    <source>
        <strain evidence="10">Jacobina</strain>
    </source>
</reference>
<keyword evidence="11" id="KW-1185">Reference proteome</keyword>
<dbReference type="CDD" id="cd11054">
    <property type="entry name" value="CYP24A1-like"/>
    <property type="match status" value="1"/>
</dbReference>
<dbReference type="PRINTS" id="PR00385">
    <property type="entry name" value="P450"/>
</dbReference>
<evidence type="ECO:0000256" key="3">
    <source>
        <dbReference type="ARBA" id="ARBA00022617"/>
    </source>
</evidence>
<dbReference type="Proteomes" id="UP000092461">
    <property type="component" value="Unassembled WGS sequence"/>
</dbReference>
<dbReference type="PROSITE" id="PS00086">
    <property type="entry name" value="CYTOCHROME_P450"/>
    <property type="match status" value="1"/>
</dbReference>
<dbReference type="InterPro" id="IPR036396">
    <property type="entry name" value="Cyt_P450_sf"/>
</dbReference>
<comment type="cofactor">
    <cofactor evidence="1 8">
        <name>heme</name>
        <dbReference type="ChEBI" id="CHEBI:30413"/>
    </cofactor>
</comment>
<dbReference type="GO" id="GO:0016705">
    <property type="term" value="F:oxidoreductase activity, acting on paired donors, with incorporation or reduction of molecular oxygen"/>
    <property type="evidence" value="ECO:0007669"/>
    <property type="project" value="InterPro"/>
</dbReference>
<sequence length="487" mass="56349">MIMNILAIPVSIEASHSAMLPNSRMLLRAYKFSQFRRIQKIHSSATENQHAVAFEVDTAQQFSEIPGPTPFKLITRHLPGGKYYKKGLVSFVNSFRDEYGNISKIPGVFGKSDIVLVYDPEDFKTVFQTQGSFPIRKGIDTMIHYRQEIRKDFCQGVLGVAVDQGQSWWELRHKMNAIMMKPQITRKYISVIDEVVQDFVKRQHNLRDANNETPDDFYNELNMWALESIAYIIMDTRLGIFDNTSPGNMHSLMKDLKVFFDLTFKLNFLPSFWKYFPTSDYKRLTKSCDNILTTIQGCVNIGIKKIKENSDDIENQGVLKKLLEIDVKVATIMIIDLLFAGIDTNPEKQEKLRKELLKILPEKNSPLTVENTRNMPYLRACIKEALRLMPVTYGNFRTTPERWIRPENSKITCPVNASAHPFAYLPFGFGTRMCIGRRFAEMEIESIVSRFVRHYNIEWKHPDPKIVCMAINMPVTPLKFRFTEIEA</sequence>
<evidence type="ECO:0000256" key="6">
    <source>
        <dbReference type="ARBA" id="ARBA00023004"/>
    </source>
</evidence>
<organism evidence="10 11">
    <name type="scientific">Lutzomyia longipalpis</name>
    <name type="common">Sand fly</name>
    <dbReference type="NCBI Taxonomy" id="7200"/>
    <lineage>
        <taxon>Eukaryota</taxon>
        <taxon>Metazoa</taxon>
        <taxon>Ecdysozoa</taxon>
        <taxon>Arthropoda</taxon>
        <taxon>Hexapoda</taxon>
        <taxon>Insecta</taxon>
        <taxon>Pterygota</taxon>
        <taxon>Neoptera</taxon>
        <taxon>Endopterygota</taxon>
        <taxon>Diptera</taxon>
        <taxon>Nematocera</taxon>
        <taxon>Psychodoidea</taxon>
        <taxon>Psychodidae</taxon>
        <taxon>Lutzomyia</taxon>
        <taxon>Lutzomyia</taxon>
    </lineage>
</organism>
<dbReference type="PANTHER" id="PTHR24279">
    <property type="entry name" value="CYTOCHROME P450"/>
    <property type="match status" value="1"/>
</dbReference>
<keyword evidence="5 9" id="KW-0560">Oxidoreductase</keyword>
<evidence type="ECO:0000256" key="7">
    <source>
        <dbReference type="ARBA" id="ARBA00023033"/>
    </source>
</evidence>
<comment type="similarity">
    <text evidence="2 9">Belongs to the cytochrome P450 family.</text>
</comment>
<evidence type="ECO:0000256" key="4">
    <source>
        <dbReference type="ARBA" id="ARBA00022723"/>
    </source>
</evidence>
<accession>A0A1B0CC91</accession>
<evidence type="ECO:0000313" key="10">
    <source>
        <dbReference type="EnsemblMetazoa" id="LLOJ001871-PA"/>
    </source>
</evidence>
<dbReference type="Gene3D" id="1.10.630.10">
    <property type="entry name" value="Cytochrome P450"/>
    <property type="match status" value="1"/>
</dbReference>
<evidence type="ECO:0008006" key="12">
    <source>
        <dbReference type="Google" id="ProtNLM"/>
    </source>
</evidence>
<dbReference type="InterPro" id="IPR001128">
    <property type="entry name" value="Cyt_P450"/>
</dbReference>
<dbReference type="PANTHER" id="PTHR24279:SF120">
    <property type="entry name" value="CYTOCHROME P450"/>
    <property type="match status" value="1"/>
</dbReference>
<dbReference type="InterPro" id="IPR002401">
    <property type="entry name" value="Cyt_P450_E_grp-I"/>
</dbReference>
<dbReference type="VEuPathDB" id="VectorBase:LLOJ001871"/>
<dbReference type="VEuPathDB" id="VectorBase:LLONM1_004792"/>
<dbReference type="GO" id="GO:0020037">
    <property type="term" value="F:heme binding"/>
    <property type="evidence" value="ECO:0007669"/>
    <property type="project" value="InterPro"/>
</dbReference>
<evidence type="ECO:0000256" key="5">
    <source>
        <dbReference type="ARBA" id="ARBA00023002"/>
    </source>
</evidence>
<keyword evidence="6 8" id="KW-0408">Iron</keyword>
<dbReference type="GO" id="GO:0005506">
    <property type="term" value="F:iron ion binding"/>
    <property type="evidence" value="ECO:0007669"/>
    <property type="project" value="InterPro"/>
</dbReference>
<dbReference type="AlphaFoldDB" id="A0A1B0CC91"/>
<feature type="binding site" description="axial binding residue" evidence="8">
    <location>
        <position position="434"/>
    </location>
    <ligand>
        <name>heme</name>
        <dbReference type="ChEBI" id="CHEBI:30413"/>
    </ligand>
    <ligandPart>
        <name>Fe</name>
        <dbReference type="ChEBI" id="CHEBI:18248"/>
    </ligandPart>
</feature>
<dbReference type="GO" id="GO:0004497">
    <property type="term" value="F:monooxygenase activity"/>
    <property type="evidence" value="ECO:0007669"/>
    <property type="project" value="UniProtKB-KW"/>
</dbReference>
<evidence type="ECO:0000256" key="2">
    <source>
        <dbReference type="ARBA" id="ARBA00010617"/>
    </source>
</evidence>